<dbReference type="InterPro" id="IPR003688">
    <property type="entry name" value="TraG/VirD4"/>
</dbReference>
<evidence type="ECO:0000256" key="2">
    <source>
        <dbReference type="ARBA" id="ARBA00008806"/>
    </source>
</evidence>
<comment type="caution">
    <text evidence="7">The sequence shown here is derived from an EMBL/GenBank/DDBJ whole genome shotgun (WGS) entry which is preliminary data.</text>
</comment>
<sequence length="535" mass="58274">MGFYQDHRAGSARWAQLPDVEAAGLCRGRGFHLGFFEGRALASDDDGPVFIAAGSGAGKLTSCVGWHAINDPGRNVFVDIKGEITVISIHNQVRMGKAAYVLNPHRMHGLPSHVCNVLAHLRPDSITLRIDIKLIAEFLIPSKSGGDGKFFEDQARAILEAFILYDVLARGRTSLPRVKRMVDVIQGDVGQWQSLAEAMAAIGDEDIAATIDALVTMQLDAGKTFASVMAEVRNGLAFLTDPAVRDALDEDADFTLEQALCDPVKPANVYVVVSGEMMGVLATYVRAVLGISLILKGRSPSTPRVTFVVDEAPQLGKADFLLRSMTVGRGLGARTILIAQDLGALRRVYGSEAEQTFLASSPTQLWFGIRDRETASLLSRSSGVQSLYYDDRLQQQRAAHARVQAIRSAMDGGGIGAALEARHQARLEGHQMMVARPLITEDEALRMPDDLSIVRVSGTGCPPILVSRPRYYEDRHNAGRYHPNPYVGSQDTVQVRGLLGMKTVRVIREPVPDAFAHLPQYCGGEWSYIEGYRPA</sequence>
<dbReference type="PANTHER" id="PTHR37937:SF1">
    <property type="entry name" value="CONJUGATIVE TRANSFER: DNA TRANSPORT"/>
    <property type="match status" value="1"/>
</dbReference>
<dbReference type="EMBL" id="JAUSVS010000007">
    <property type="protein sequence ID" value="MDQ0465564.1"/>
    <property type="molecule type" value="Genomic_DNA"/>
</dbReference>
<evidence type="ECO:0000256" key="1">
    <source>
        <dbReference type="ARBA" id="ARBA00004651"/>
    </source>
</evidence>
<keyword evidence="5" id="KW-1133">Transmembrane helix</keyword>
<evidence type="ECO:0000313" key="8">
    <source>
        <dbReference type="Proteomes" id="UP001228905"/>
    </source>
</evidence>
<gene>
    <name evidence="7" type="ORF">QO010_003353</name>
</gene>
<dbReference type="Pfam" id="PF02534">
    <property type="entry name" value="T4SS-DNA_transf"/>
    <property type="match status" value="2"/>
</dbReference>
<name>A0ABU0IU82_9CAUL</name>
<keyword evidence="4" id="KW-0812">Transmembrane</keyword>
<dbReference type="InterPro" id="IPR027417">
    <property type="entry name" value="P-loop_NTPase"/>
</dbReference>
<keyword evidence="8" id="KW-1185">Reference proteome</keyword>
<dbReference type="InterPro" id="IPR051539">
    <property type="entry name" value="T4SS-coupling_protein"/>
</dbReference>
<protein>
    <submittedName>
        <fullName evidence="7">Type IV secretion system protein VirD4</fullName>
    </submittedName>
</protein>
<dbReference type="CDD" id="cd01127">
    <property type="entry name" value="TrwB_TraG_TraD_VirD4"/>
    <property type="match status" value="1"/>
</dbReference>
<dbReference type="RefSeq" id="WP_307351001.1">
    <property type="nucleotide sequence ID" value="NZ_JAUSVS010000007.1"/>
</dbReference>
<evidence type="ECO:0000256" key="5">
    <source>
        <dbReference type="ARBA" id="ARBA00022989"/>
    </source>
</evidence>
<dbReference type="Gene3D" id="3.40.50.300">
    <property type="entry name" value="P-loop containing nucleotide triphosphate hydrolases"/>
    <property type="match status" value="1"/>
</dbReference>
<dbReference type="Proteomes" id="UP001228905">
    <property type="component" value="Unassembled WGS sequence"/>
</dbReference>
<evidence type="ECO:0000256" key="4">
    <source>
        <dbReference type="ARBA" id="ARBA00022692"/>
    </source>
</evidence>
<keyword evidence="6" id="KW-0472">Membrane</keyword>
<evidence type="ECO:0000256" key="3">
    <source>
        <dbReference type="ARBA" id="ARBA00022475"/>
    </source>
</evidence>
<keyword evidence="3" id="KW-1003">Cell membrane</keyword>
<evidence type="ECO:0000313" key="7">
    <source>
        <dbReference type="EMBL" id="MDQ0465564.1"/>
    </source>
</evidence>
<dbReference type="SUPFAM" id="SSF52540">
    <property type="entry name" value="P-loop containing nucleoside triphosphate hydrolases"/>
    <property type="match status" value="1"/>
</dbReference>
<dbReference type="PANTHER" id="PTHR37937">
    <property type="entry name" value="CONJUGATIVE TRANSFER: DNA TRANSPORT"/>
    <property type="match status" value="1"/>
</dbReference>
<comment type="subcellular location">
    <subcellularLocation>
        <location evidence="1">Cell membrane</location>
        <topology evidence="1">Multi-pass membrane protein</topology>
    </subcellularLocation>
</comment>
<proteinExistence type="inferred from homology"/>
<organism evidence="7 8">
    <name type="scientific">Caulobacter ginsengisoli</name>
    <dbReference type="NCBI Taxonomy" id="400775"/>
    <lineage>
        <taxon>Bacteria</taxon>
        <taxon>Pseudomonadati</taxon>
        <taxon>Pseudomonadota</taxon>
        <taxon>Alphaproteobacteria</taxon>
        <taxon>Caulobacterales</taxon>
        <taxon>Caulobacteraceae</taxon>
        <taxon>Caulobacter</taxon>
    </lineage>
</organism>
<comment type="similarity">
    <text evidence="2">Belongs to the VirD4/TraG family.</text>
</comment>
<accession>A0ABU0IU82</accession>
<evidence type="ECO:0000256" key="6">
    <source>
        <dbReference type="ARBA" id="ARBA00023136"/>
    </source>
</evidence>
<reference evidence="7 8" key="1">
    <citation type="submission" date="2023-07" db="EMBL/GenBank/DDBJ databases">
        <title>Genomic Encyclopedia of Type Strains, Phase IV (KMG-IV): sequencing the most valuable type-strain genomes for metagenomic binning, comparative biology and taxonomic classification.</title>
        <authorList>
            <person name="Goeker M."/>
        </authorList>
    </citation>
    <scope>NUCLEOTIDE SEQUENCE [LARGE SCALE GENOMIC DNA]</scope>
    <source>
        <strain evidence="7 8">DSM 18695</strain>
    </source>
</reference>